<dbReference type="Proteomes" id="UP000095283">
    <property type="component" value="Unplaced"/>
</dbReference>
<evidence type="ECO:0000313" key="2">
    <source>
        <dbReference type="WBParaSite" id="Hba_00752"/>
    </source>
</evidence>
<organism evidence="1 2">
    <name type="scientific">Heterorhabditis bacteriophora</name>
    <name type="common">Entomopathogenic nematode worm</name>
    <dbReference type="NCBI Taxonomy" id="37862"/>
    <lineage>
        <taxon>Eukaryota</taxon>
        <taxon>Metazoa</taxon>
        <taxon>Ecdysozoa</taxon>
        <taxon>Nematoda</taxon>
        <taxon>Chromadorea</taxon>
        <taxon>Rhabditida</taxon>
        <taxon>Rhabditina</taxon>
        <taxon>Rhabditomorpha</taxon>
        <taxon>Strongyloidea</taxon>
        <taxon>Heterorhabditidae</taxon>
        <taxon>Heterorhabditis</taxon>
    </lineage>
</organism>
<reference evidence="2" key="1">
    <citation type="submission" date="2016-11" db="UniProtKB">
        <authorList>
            <consortium name="WormBaseParasite"/>
        </authorList>
    </citation>
    <scope>IDENTIFICATION</scope>
</reference>
<name>A0A1I7W7Y4_HETBA</name>
<accession>A0A1I7W7Y4</accession>
<keyword evidence="1" id="KW-1185">Reference proteome</keyword>
<dbReference type="AlphaFoldDB" id="A0A1I7W7Y4"/>
<dbReference type="WBParaSite" id="Hba_00752">
    <property type="protein sequence ID" value="Hba_00752"/>
    <property type="gene ID" value="Hba_00752"/>
</dbReference>
<evidence type="ECO:0000313" key="1">
    <source>
        <dbReference type="Proteomes" id="UP000095283"/>
    </source>
</evidence>
<sequence length="79" mass="8948">MSHDAPTGLEFFPPQCPIEQRSTTYYKDLMDFLFTSSAKFAVVIPDNYKLRYNACPKSKPEQLCQAVNRKNSVPTVAMA</sequence>
<protein>
    <submittedName>
        <fullName evidence="2">Uncharacterized protein</fullName>
    </submittedName>
</protein>
<proteinExistence type="predicted"/>